<dbReference type="EMBL" id="QQAH01000001">
    <property type="protein sequence ID" value="RDD83368.1"/>
    <property type="molecule type" value="Genomic_DNA"/>
</dbReference>
<name>A0A369UUG8_9GAMM</name>
<evidence type="ECO:0000313" key="3">
    <source>
        <dbReference type="EMBL" id="RDD83368.1"/>
    </source>
</evidence>
<sequence length="146" mass="16391">MSTNDLHIDLGDPARGGVFFVTAEDLDALAAAASKHWLHISRIQLQGCRDKTELLKRLAKELPLPADFGHNWDALADCMRDLAWLNAPGYLLLFEHAEDLRDASEDDFDTLLDILDEAAESWLDAKQPYFVFFALPESAFEDNENG</sequence>
<reference evidence="3 4" key="1">
    <citation type="submission" date="2018-07" db="EMBL/GenBank/DDBJ databases">
        <title>Dyella tabacisoli L4-6T, whole genome shotgun sequence.</title>
        <authorList>
            <person name="Zhou X.-K."/>
            <person name="Li W.-J."/>
            <person name="Duan Y.-Q."/>
        </authorList>
    </citation>
    <scope>NUCLEOTIDE SEQUENCE [LARGE SCALE GENOMIC DNA]</scope>
    <source>
        <strain evidence="3 4">L4-6</strain>
    </source>
</reference>
<organism evidence="3 4">
    <name type="scientific">Dyella tabacisoli</name>
    <dbReference type="NCBI Taxonomy" id="2282381"/>
    <lineage>
        <taxon>Bacteria</taxon>
        <taxon>Pseudomonadati</taxon>
        <taxon>Pseudomonadota</taxon>
        <taxon>Gammaproteobacteria</taxon>
        <taxon>Lysobacterales</taxon>
        <taxon>Rhodanobacteraceae</taxon>
        <taxon>Dyella</taxon>
    </lineage>
</organism>
<proteinExistence type="inferred from homology"/>
<comment type="similarity">
    <text evidence="1">Belongs to the barstar family.</text>
</comment>
<accession>A0A369UUG8</accession>
<dbReference type="InterPro" id="IPR000468">
    <property type="entry name" value="Barstar"/>
</dbReference>
<dbReference type="Proteomes" id="UP000253782">
    <property type="component" value="Unassembled WGS sequence"/>
</dbReference>
<evidence type="ECO:0000313" key="4">
    <source>
        <dbReference type="Proteomes" id="UP000253782"/>
    </source>
</evidence>
<comment type="caution">
    <text evidence="3">The sequence shown here is derived from an EMBL/GenBank/DDBJ whole genome shotgun (WGS) entry which is preliminary data.</text>
</comment>
<dbReference type="OrthoDB" id="7575400at2"/>
<evidence type="ECO:0000259" key="2">
    <source>
        <dbReference type="Pfam" id="PF01337"/>
    </source>
</evidence>
<feature type="domain" description="Barstar (barnase inhibitor)" evidence="2">
    <location>
        <begin position="39"/>
        <end position="133"/>
    </location>
</feature>
<dbReference type="SUPFAM" id="SSF52038">
    <property type="entry name" value="Barstar-related"/>
    <property type="match status" value="1"/>
</dbReference>
<dbReference type="Pfam" id="PF01337">
    <property type="entry name" value="Barstar"/>
    <property type="match status" value="1"/>
</dbReference>
<dbReference type="RefSeq" id="WP_114843759.1">
    <property type="nucleotide sequence ID" value="NZ_JBHSPE010000001.1"/>
</dbReference>
<dbReference type="Gene3D" id="3.30.370.10">
    <property type="entry name" value="Barstar-like"/>
    <property type="match status" value="1"/>
</dbReference>
<gene>
    <name evidence="3" type="ORF">DVJ77_01935</name>
</gene>
<dbReference type="InterPro" id="IPR035905">
    <property type="entry name" value="Barstar-like_sf"/>
</dbReference>
<dbReference type="AlphaFoldDB" id="A0A369UUG8"/>
<evidence type="ECO:0000256" key="1">
    <source>
        <dbReference type="ARBA" id="ARBA00006845"/>
    </source>
</evidence>
<keyword evidence="4" id="KW-1185">Reference proteome</keyword>
<protein>
    <submittedName>
        <fullName evidence="3">Barnase inhibitor</fullName>
    </submittedName>
</protein>
<dbReference type="CDD" id="cd05141">
    <property type="entry name" value="Barstar_evA4336-like"/>
    <property type="match status" value="1"/>
</dbReference>